<sequence>MNKIHKLREFLAKEKQLQALQQEVQHLAQSTAVQEVVKFKQELQALMEQFNLSEAEVLDMLRPPATQAPAQESVKYQRAQKIFRNPHTGETLEIRSRNHAKFQAWKRTYGDEVETWLVS</sequence>
<dbReference type="AlphaFoldDB" id="A0A1H6TCX6"/>
<feature type="coiled-coil region" evidence="1">
    <location>
        <begin position="10"/>
        <end position="56"/>
    </location>
</feature>
<evidence type="ECO:0000256" key="1">
    <source>
        <dbReference type="SAM" id="Coils"/>
    </source>
</evidence>
<evidence type="ECO:0000313" key="3">
    <source>
        <dbReference type="EMBL" id="SEI74140.1"/>
    </source>
</evidence>
<dbReference type="EMBL" id="FNYH01000009">
    <property type="protein sequence ID" value="SEI74140.1"/>
    <property type="molecule type" value="Genomic_DNA"/>
</dbReference>
<keyword evidence="4" id="KW-1185">Reference proteome</keyword>
<gene>
    <name evidence="3" type="ORF">SAMN05421831_1096</name>
</gene>
<evidence type="ECO:0000259" key="2">
    <source>
        <dbReference type="Pfam" id="PF22055"/>
    </source>
</evidence>
<accession>A0A1H6TCX6</accession>
<evidence type="ECO:0000313" key="4">
    <source>
        <dbReference type="Proteomes" id="UP000242999"/>
    </source>
</evidence>
<reference evidence="4" key="1">
    <citation type="submission" date="2016-10" db="EMBL/GenBank/DDBJ databases">
        <authorList>
            <person name="Varghese N."/>
            <person name="Submissions S."/>
        </authorList>
    </citation>
    <scope>NUCLEOTIDE SEQUENCE [LARGE SCALE GENOMIC DNA]</scope>
    <source>
        <strain evidence="4">DSM 7165</strain>
    </source>
</reference>
<protein>
    <submittedName>
        <fullName evidence="3">H-NS histone family protein</fullName>
    </submittedName>
</protein>
<dbReference type="Pfam" id="PF22055">
    <property type="entry name" value="MvaT_DBD"/>
    <property type="match status" value="1"/>
</dbReference>
<organism evidence="3 4">
    <name type="scientific">Allopseudospirillum japonicum</name>
    <dbReference type="NCBI Taxonomy" id="64971"/>
    <lineage>
        <taxon>Bacteria</taxon>
        <taxon>Pseudomonadati</taxon>
        <taxon>Pseudomonadota</taxon>
        <taxon>Gammaproteobacteria</taxon>
        <taxon>Oceanospirillales</taxon>
        <taxon>Oceanospirillaceae</taxon>
        <taxon>Allopseudospirillum</taxon>
    </lineage>
</organism>
<dbReference type="RefSeq" id="WP_093310441.1">
    <property type="nucleotide sequence ID" value="NZ_FNYH01000009.1"/>
</dbReference>
<feature type="domain" description="MvaT DNA-binding" evidence="2">
    <location>
        <begin position="81"/>
        <end position="116"/>
    </location>
</feature>
<proteinExistence type="predicted"/>
<dbReference type="Proteomes" id="UP000242999">
    <property type="component" value="Unassembled WGS sequence"/>
</dbReference>
<dbReference type="OrthoDB" id="6367018at2"/>
<dbReference type="InterPro" id="IPR035616">
    <property type="entry name" value="MvaT_DBD"/>
</dbReference>
<keyword evidence="1" id="KW-0175">Coiled coil</keyword>
<name>A0A1H6TCX6_9GAMM</name>
<dbReference type="STRING" id="64971.SAMN05421831_1096"/>
<dbReference type="NCBIfam" id="NF041859">
    <property type="entry name" value="silencer_MvaTU"/>
    <property type="match status" value="1"/>
</dbReference>